<dbReference type="InterPro" id="IPR037151">
    <property type="entry name" value="AlkB-like_sf"/>
</dbReference>
<comment type="caution">
    <text evidence="2">The sequence shown here is derived from an EMBL/GenBank/DDBJ whole genome shotgun (WGS) entry which is preliminary data.</text>
</comment>
<protein>
    <submittedName>
        <fullName evidence="2">DNA-3-methyladenine glycosylase</fullName>
    </submittedName>
</protein>
<evidence type="ECO:0000259" key="1">
    <source>
        <dbReference type="PROSITE" id="PS51471"/>
    </source>
</evidence>
<dbReference type="EMBL" id="LLXU01000081">
    <property type="protein sequence ID" value="KRG42383.1"/>
    <property type="molecule type" value="Genomic_DNA"/>
</dbReference>
<dbReference type="GO" id="GO:0051213">
    <property type="term" value="F:dioxygenase activity"/>
    <property type="evidence" value="ECO:0007669"/>
    <property type="project" value="InterPro"/>
</dbReference>
<organism evidence="2 3">
    <name type="scientific">Stenotrophomonas panacihumi</name>
    <dbReference type="NCBI Taxonomy" id="676599"/>
    <lineage>
        <taxon>Bacteria</taxon>
        <taxon>Pseudomonadati</taxon>
        <taxon>Pseudomonadota</taxon>
        <taxon>Gammaproteobacteria</taxon>
        <taxon>Lysobacterales</taxon>
        <taxon>Lysobacteraceae</taxon>
        <taxon>Stenotrophomonas</taxon>
    </lineage>
</organism>
<dbReference type="PANTHER" id="PTHR31212:SF4">
    <property type="entry name" value="ALPHA-KETOGLUTARATE-DEPENDENT DIOXYGENASE ALKB HOMOLOG 3"/>
    <property type="match status" value="1"/>
</dbReference>
<dbReference type="GO" id="GO:0006307">
    <property type="term" value="P:DNA alkylation repair"/>
    <property type="evidence" value="ECO:0007669"/>
    <property type="project" value="InterPro"/>
</dbReference>
<evidence type="ECO:0000313" key="3">
    <source>
        <dbReference type="Proteomes" id="UP000051802"/>
    </source>
</evidence>
<name>A0A0R0AC54_9GAMM</name>
<dbReference type="InterPro" id="IPR027450">
    <property type="entry name" value="AlkB-like"/>
</dbReference>
<dbReference type="OrthoDB" id="190276at2"/>
<dbReference type="RefSeq" id="WP_057646829.1">
    <property type="nucleotide sequence ID" value="NZ_LLXU01000081.1"/>
</dbReference>
<proteinExistence type="predicted"/>
<sequence>MPVSAGACTCADLFDSAPYRTVVADAEGGVRYWPQWVGQAQAEDWFAALRDGIEWQTLQRPMYERIVDVPRLLAHFELAALPAGSPLARMWAQVNATVPGAYTHAGLNLYRDGRDSVAMHNDKLHSLVPGEPIALVSLGDTRRMNLRAKDGGRACGLDLAPGSLLAMSHASQLTHEHGIPKTARPVGPRMSVVFRARPQAAR</sequence>
<dbReference type="Gene3D" id="2.60.120.590">
    <property type="entry name" value="Alpha-ketoglutarate-dependent dioxygenase AlkB-like"/>
    <property type="match status" value="1"/>
</dbReference>
<evidence type="ECO:0000313" key="2">
    <source>
        <dbReference type="EMBL" id="KRG42383.1"/>
    </source>
</evidence>
<reference evidence="2 3" key="1">
    <citation type="submission" date="2015-10" db="EMBL/GenBank/DDBJ databases">
        <title>Genome sequencing and analysis of members of genus Stenotrophomonas.</title>
        <authorList>
            <person name="Patil P.P."/>
            <person name="Midha S."/>
            <person name="Patil P.B."/>
        </authorList>
    </citation>
    <scope>NUCLEOTIDE SEQUENCE [LARGE SCALE GENOMIC DNA]</scope>
    <source>
        <strain evidence="2 3">JCM 16536</strain>
    </source>
</reference>
<dbReference type="SUPFAM" id="SSF51197">
    <property type="entry name" value="Clavaminate synthase-like"/>
    <property type="match status" value="1"/>
</dbReference>
<dbReference type="InterPro" id="IPR032854">
    <property type="entry name" value="ALKBH3"/>
</dbReference>
<keyword evidence="3" id="KW-1185">Reference proteome</keyword>
<dbReference type="STRING" id="676599.ARC20_10780"/>
<dbReference type="AlphaFoldDB" id="A0A0R0AC54"/>
<dbReference type="PROSITE" id="PS51471">
    <property type="entry name" value="FE2OG_OXY"/>
    <property type="match status" value="1"/>
</dbReference>
<dbReference type="PANTHER" id="PTHR31212">
    <property type="entry name" value="ALPHA-KETOGLUTARATE-DEPENDENT DIOXYGENASE ALKB HOMOLOG 3"/>
    <property type="match status" value="1"/>
</dbReference>
<dbReference type="Proteomes" id="UP000051802">
    <property type="component" value="Unassembled WGS sequence"/>
</dbReference>
<accession>A0A0R0AC54</accession>
<feature type="domain" description="Fe2OG dioxygenase" evidence="1">
    <location>
        <begin position="101"/>
        <end position="198"/>
    </location>
</feature>
<gene>
    <name evidence="2" type="ORF">ARC20_10780</name>
</gene>
<dbReference type="InterPro" id="IPR005123">
    <property type="entry name" value="Oxoglu/Fe-dep_dioxygenase_dom"/>
</dbReference>
<dbReference type="Pfam" id="PF13532">
    <property type="entry name" value="2OG-FeII_Oxy_2"/>
    <property type="match status" value="1"/>
</dbReference>